<organism evidence="3 4">
    <name type="scientific">Owenia fusiformis</name>
    <name type="common">Polychaete worm</name>
    <dbReference type="NCBI Taxonomy" id="6347"/>
    <lineage>
        <taxon>Eukaryota</taxon>
        <taxon>Metazoa</taxon>
        <taxon>Spiralia</taxon>
        <taxon>Lophotrochozoa</taxon>
        <taxon>Annelida</taxon>
        <taxon>Polychaeta</taxon>
        <taxon>Sedentaria</taxon>
        <taxon>Canalipalpata</taxon>
        <taxon>Sabellida</taxon>
        <taxon>Oweniida</taxon>
        <taxon>Oweniidae</taxon>
        <taxon>Owenia</taxon>
    </lineage>
</organism>
<dbReference type="Proteomes" id="UP000749559">
    <property type="component" value="Unassembled WGS sequence"/>
</dbReference>
<proteinExistence type="predicted"/>
<evidence type="ECO:0000256" key="1">
    <source>
        <dbReference type="SAM" id="MobiDB-lite"/>
    </source>
</evidence>
<protein>
    <submittedName>
        <fullName evidence="3">Uncharacterized protein</fullName>
    </submittedName>
</protein>
<dbReference type="EMBL" id="CAIIXF020000007">
    <property type="protein sequence ID" value="CAH1788577.1"/>
    <property type="molecule type" value="Genomic_DNA"/>
</dbReference>
<feature type="transmembrane region" description="Helical" evidence="2">
    <location>
        <begin position="88"/>
        <end position="108"/>
    </location>
</feature>
<evidence type="ECO:0000313" key="3">
    <source>
        <dbReference type="EMBL" id="CAH1788577.1"/>
    </source>
</evidence>
<keyword evidence="4" id="KW-1185">Reference proteome</keyword>
<gene>
    <name evidence="3" type="ORF">OFUS_LOCUS14076</name>
</gene>
<keyword evidence="2" id="KW-0812">Transmembrane</keyword>
<sequence length="257" mass="29301">MSGDNIYNEHKNSNQQNDNEINNPLNKEDIVMNCETEKFHLKSVSNDANIYPTPETLQNVNFVKFPIVLHKADTKDAERKGSCKNITVNILAFLLGLAAGGVVGMALFDSFDITSWMKQNDRYNSNTDWYSQTGKDVSSLFKSLNTIGDKDRPENIACVILSDRAEWIRDNIKIFQTFHPFCSSVQVRPKHSKSLLFSGIVSQYMKISQIDDLSYQNDDGLKINPQCVVYFMDEEEKNTNIKVPIHIHIMDKPAKSR</sequence>
<feature type="compositionally biased region" description="Low complexity" evidence="1">
    <location>
        <begin position="13"/>
        <end position="24"/>
    </location>
</feature>
<comment type="caution">
    <text evidence="3">The sequence shown here is derived from an EMBL/GenBank/DDBJ whole genome shotgun (WGS) entry which is preliminary data.</text>
</comment>
<keyword evidence="2" id="KW-1133">Transmembrane helix</keyword>
<name>A0A8J1ULI2_OWEFU</name>
<evidence type="ECO:0000313" key="4">
    <source>
        <dbReference type="Proteomes" id="UP000749559"/>
    </source>
</evidence>
<feature type="region of interest" description="Disordered" evidence="1">
    <location>
        <begin position="1"/>
        <end position="24"/>
    </location>
</feature>
<keyword evidence="2" id="KW-0472">Membrane</keyword>
<accession>A0A8J1ULI2</accession>
<evidence type="ECO:0000256" key="2">
    <source>
        <dbReference type="SAM" id="Phobius"/>
    </source>
</evidence>
<dbReference type="AlphaFoldDB" id="A0A8J1ULI2"/>
<reference evidence="3" key="1">
    <citation type="submission" date="2022-03" db="EMBL/GenBank/DDBJ databases">
        <authorList>
            <person name="Martin C."/>
        </authorList>
    </citation>
    <scope>NUCLEOTIDE SEQUENCE</scope>
</reference>